<organism evidence="9 10">
    <name type="scientific">Oryza sativa subsp. japonica</name>
    <name type="common">Rice</name>
    <dbReference type="NCBI Taxonomy" id="39947"/>
    <lineage>
        <taxon>Eukaryota</taxon>
        <taxon>Viridiplantae</taxon>
        <taxon>Streptophyta</taxon>
        <taxon>Embryophyta</taxon>
        <taxon>Tracheophyta</taxon>
        <taxon>Spermatophyta</taxon>
        <taxon>Magnoliopsida</taxon>
        <taxon>Liliopsida</taxon>
        <taxon>Poales</taxon>
        <taxon>Poaceae</taxon>
        <taxon>BOP clade</taxon>
        <taxon>Oryzoideae</taxon>
        <taxon>Oryzeae</taxon>
        <taxon>Oryzinae</taxon>
        <taxon>Oryza</taxon>
        <taxon>Oryza sativa</taxon>
    </lineage>
</organism>
<feature type="coiled-coil region" evidence="7">
    <location>
        <begin position="223"/>
        <end position="257"/>
    </location>
</feature>
<evidence type="ECO:0000256" key="1">
    <source>
        <dbReference type="ARBA" id="ARBA00004236"/>
    </source>
</evidence>
<evidence type="ECO:0000256" key="8">
    <source>
        <dbReference type="SAM" id="MobiDB-lite"/>
    </source>
</evidence>
<proteinExistence type="inferred from homology"/>
<comment type="subcellular location">
    <subcellularLocation>
        <location evidence="1">Cell membrane</location>
    </subcellularLocation>
</comment>
<feature type="region of interest" description="Disordered" evidence="8">
    <location>
        <begin position="1"/>
        <end position="22"/>
    </location>
</feature>
<comment type="similarity">
    <text evidence="2">Belongs to the BIG GRAIN 1 (BG1) plant protein family.</text>
</comment>
<dbReference type="GO" id="GO:0005886">
    <property type="term" value="C:plasma membrane"/>
    <property type="evidence" value="ECO:0007669"/>
    <property type="project" value="UniProtKB-SubCell"/>
</dbReference>
<evidence type="ECO:0000256" key="6">
    <source>
        <dbReference type="ARBA" id="ARBA00023294"/>
    </source>
</evidence>
<keyword evidence="5" id="KW-0472">Membrane</keyword>
<feature type="region of interest" description="Disordered" evidence="8">
    <location>
        <begin position="34"/>
        <end position="125"/>
    </location>
</feature>
<dbReference type="GO" id="GO:0009734">
    <property type="term" value="P:auxin-activated signaling pathway"/>
    <property type="evidence" value="ECO:0007669"/>
    <property type="project" value="UniProtKB-KW"/>
</dbReference>
<protein>
    <submittedName>
        <fullName evidence="9">Uncharacterized protein</fullName>
    </submittedName>
</protein>
<name>Q6YZ63_ORYSJ</name>
<feature type="compositionally biased region" description="Pro residues" evidence="8">
    <location>
        <begin position="88"/>
        <end position="105"/>
    </location>
</feature>
<keyword evidence="3" id="KW-0813">Transport</keyword>
<evidence type="ECO:0000256" key="3">
    <source>
        <dbReference type="ARBA" id="ARBA00022448"/>
    </source>
</evidence>
<dbReference type="PANTHER" id="PTHR33541:SF8">
    <property type="entry name" value="OS02G0776600 PROTEIN"/>
    <property type="match status" value="1"/>
</dbReference>
<keyword evidence="6" id="KW-0927">Auxin signaling pathway</keyword>
<keyword evidence="4" id="KW-1003">Cell membrane</keyword>
<accession>Q6YZ63</accession>
<reference evidence="10" key="2">
    <citation type="journal article" date="2008" name="Nucleic Acids Res.">
        <title>The rice annotation project database (RAP-DB): 2008 update.</title>
        <authorList>
            <consortium name="The rice annotation project (RAP)"/>
        </authorList>
    </citation>
    <scope>GENOME REANNOTATION</scope>
    <source>
        <strain evidence="10">cv. Nipponbare</strain>
    </source>
</reference>
<evidence type="ECO:0000313" key="10">
    <source>
        <dbReference type="Proteomes" id="UP000000763"/>
    </source>
</evidence>
<gene>
    <name evidence="9" type="primary">OSJNBb0013K01.33</name>
</gene>
<dbReference type="Proteomes" id="UP000000763">
    <property type="component" value="Chromosome 2"/>
</dbReference>
<dbReference type="EMBL" id="AP005538">
    <property type="protein sequence ID" value="BAD17380.1"/>
    <property type="molecule type" value="Genomic_DNA"/>
</dbReference>
<feature type="compositionally biased region" description="Basic residues" evidence="8">
    <location>
        <begin position="1"/>
        <end position="13"/>
    </location>
</feature>
<reference evidence="10" key="1">
    <citation type="journal article" date="2005" name="Nature">
        <title>The map-based sequence of the rice genome.</title>
        <authorList>
            <consortium name="International rice genome sequencing project (IRGSP)"/>
            <person name="Matsumoto T."/>
            <person name="Wu J."/>
            <person name="Kanamori H."/>
            <person name="Katayose Y."/>
            <person name="Fujisawa M."/>
            <person name="Namiki N."/>
            <person name="Mizuno H."/>
            <person name="Yamamoto K."/>
            <person name="Antonio B.A."/>
            <person name="Baba T."/>
            <person name="Sakata K."/>
            <person name="Nagamura Y."/>
            <person name="Aoki H."/>
            <person name="Arikawa K."/>
            <person name="Arita K."/>
            <person name="Bito T."/>
            <person name="Chiden Y."/>
            <person name="Fujitsuka N."/>
            <person name="Fukunaka R."/>
            <person name="Hamada M."/>
            <person name="Harada C."/>
            <person name="Hayashi A."/>
            <person name="Hijishita S."/>
            <person name="Honda M."/>
            <person name="Hosokawa S."/>
            <person name="Ichikawa Y."/>
            <person name="Idonuma A."/>
            <person name="Iijima M."/>
            <person name="Ikeda M."/>
            <person name="Ikeno M."/>
            <person name="Ito K."/>
            <person name="Ito S."/>
            <person name="Ito T."/>
            <person name="Ito Y."/>
            <person name="Ito Y."/>
            <person name="Iwabuchi A."/>
            <person name="Kamiya K."/>
            <person name="Karasawa W."/>
            <person name="Kurita K."/>
            <person name="Katagiri S."/>
            <person name="Kikuta A."/>
            <person name="Kobayashi H."/>
            <person name="Kobayashi N."/>
            <person name="Machita K."/>
            <person name="Maehara T."/>
            <person name="Masukawa M."/>
            <person name="Mizubayashi T."/>
            <person name="Mukai Y."/>
            <person name="Nagasaki H."/>
            <person name="Nagata Y."/>
            <person name="Naito S."/>
            <person name="Nakashima M."/>
            <person name="Nakama Y."/>
            <person name="Nakamichi Y."/>
            <person name="Nakamura M."/>
            <person name="Meguro A."/>
            <person name="Negishi M."/>
            <person name="Ohta I."/>
            <person name="Ohta T."/>
            <person name="Okamoto M."/>
            <person name="Ono N."/>
            <person name="Saji S."/>
            <person name="Sakaguchi M."/>
            <person name="Sakai K."/>
            <person name="Shibata M."/>
            <person name="Shimokawa T."/>
            <person name="Song J."/>
            <person name="Takazaki Y."/>
            <person name="Terasawa K."/>
            <person name="Tsugane M."/>
            <person name="Tsuji K."/>
            <person name="Ueda S."/>
            <person name="Waki K."/>
            <person name="Yamagata H."/>
            <person name="Yamamoto M."/>
            <person name="Yamamoto S."/>
            <person name="Yamane H."/>
            <person name="Yoshiki S."/>
            <person name="Yoshihara R."/>
            <person name="Yukawa K."/>
            <person name="Zhong H."/>
            <person name="Yano M."/>
            <person name="Yuan Q."/>
            <person name="Ouyang S."/>
            <person name="Liu J."/>
            <person name="Jones K.M."/>
            <person name="Gansberger K."/>
            <person name="Moffat K."/>
            <person name="Hill J."/>
            <person name="Bera J."/>
            <person name="Fadrosh D."/>
            <person name="Jin S."/>
            <person name="Johri S."/>
            <person name="Kim M."/>
            <person name="Overton L."/>
            <person name="Reardon M."/>
            <person name="Tsitrin T."/>
            <person name="Vuong H."/>
            <person name="Weaver B."/>
            <person name="Ciecko A."/>
            <person name="Tallon L."/>
            <person name="Jackson J."/>
            <person name="Pai G."/>
            <person name="Aken S.V."/>
            <person name="Utterback T."/>
            <person name="Reidmuller S."/>
            <person name="Feldblyum T."/>
            <person name="Hsiao J."/>
            <person name="Zismann V."/>
            <person name="Iobst S."/>
            <person name="de Vazeille A.R."/>
            <person name="Buell C.R."/>
            <person name="Ying K."/>
            <person name="Li Y."/>
            <person name="Lu T."/>
            <person name="Huang Y."/>
            <person name="Zhao Q."/>
            <person name="Feng Q."/>
            <person name="Zhang L."/>
            <person name="Zhu J."/>
            <person name="Weng Q."/>
            <person name="Mu J."/>
            <person name="Lu Y."/>
            <person name="Fan D."/>
            <person name="Liu Y."/>
            <person name="Guan J."/>
            <person name="Zhang Y."/>
            <person name="Yu S."/>
            <person name="Liu X."/>
            <person name="Zhang Y."/>
            <person name="Hong G."/>
            <person name="Han B."/>
            <person name="Choisne N."/>
            <person name="Demange N."/>
            <person name="Orjeda G."/>
            <person name="Samain S."/>
            <person name="Cattolico L."/>
            <person name="Pelletier E."/>
            <person name="Couloux A."/>
            <person name="Segurens B."/>
            <person name="Wincker P."/>
            <person name="D'Hont A."/>
            <person name="Scarpelli C."/>
            <person name="Weissenbach J."/>
            <person name="Salanoubat M."/>
            <person name="Quetier F."/>
            <person name="Yu Y."/>
            <person name="Kim H.R."/>
            <person name="Rambo T."/>
            <person name="Currie J."/>
            <person name="Collura K."/>
            <person name="Luo M."/>
            <person name="Yang T."/>
            <person name="Ammiraju J.S.S."/>
            <person name="Engler F."/>
            <person name="Soderlund C."/>
            <person name="Wing R.A."/>
            <person name="Palmer L.E."/>
            <person name="de la Bastide M."/>
            <person name="Spiegel L."/>
            <person name="Nascimento L."/>
            <person name="Zutavern T."/>
            <person name="O'Shaughnessy A."/>
            <person name="Dike S."/>
            <person name="Dedhia N."/>
            <person name="Preston R."/>
            <person name="Balija V."/>
            <person name="McCombie W.R."/>
            <person name="Chow T."/>
            <person name="Chen H."/>
            <person name="Chung M."/>
            <person name="Chen C."/>
            <person name="Shaw J."/>
            <person name="Wu H."/>
            <person name="Hsiao K."/>
            <person name="Chao Y."/>
            <person name="Chu M."/>
            <person name="Cheng C."/>
            <person name="Hour A."/>
            <person name="Lee P."/>
            <person name="Lin S."/>
            <person name="Lin Y."/>
            <person name="Liou J."/>
            <person name="Liu S."/>
            <person name="Hsing Y."/>
            <person name="Raghuvanshi S."/>
            <person name="Mohanty A."/>
            <person name="Bharti A.K."/>
            <person name="Gaur A."/>
            <person name="Gupta V."/>
            <person name="Kumar D."/>
            <person name="Ravi V."/>
            <person name="Vij S."/>
            <person name="Kapur A."/>
            <person name="Khurana P."/>
            <person name="Khurana P."/>
            <person name="Khurana J.P."/>
            <person name="Tyagi A.K."/>
            <person name="Gaikwad K."/>
            <person name="Singh A."/>
            <person name="Dalal V."/>
            <person name="Srivastava S."/>
            <person name="Dixit A."/>
            <person name="Pal A.K."/>
            <person name="Ghazi I.A."/>
            <person name="Yadav M."/>
            <person name="Pandit A."/>
            <person name="Bhargava A."/>
            <person name="Sureshbabu K."/>
            <person name="Batra K."/>
            <person name="Sharma T.R."/>
            <person name="Mohapatra T."/>
            <person name="Singh N.K."/>
            <person name="Messing J."/>
            <person name="Nelson A.B."/>
            <person name="Fuks G."/>
            <person name="Kavchok S."/>
            <person name="Keizer G."/>
            <person name="Linton E."/>
            <person name="Llaca V."/>
            <person name="Song R."/>
            <person name="Tanyolac B."/>
            <person name="Young S."/>
            <person name="Ho-Il K."/>
            <person name="Hahn J.H."/>
            <person name="Sangsakoo G."/>
            <person name="Vanavichit A."/>
            <person name="de Mattos Luiz.A.T."/>
            <person name="Zimmer P.D."/>
            <person name="Malone G."/>
            <person name="Dellagostin O."/>
            <person name="de Oliveira A.C."/>
            <person name="Bevan M."/>
            <person name="Bancroft I."/>
            <person name="Minx P."/>
            <person name="Cordum H."/>
            <person name="Wilson R."/>
            <person name="Cheng Z."/>
            <person name="Jin W."/>
            <person name="Jiang J."/>
            <person name="Leong S.A."/>
            <person name="Iwama H."/>
            <person name="Gojobori T."/>
            <person name="Itoh T."/>
            <person name="Niimura Y."/>
            <person name="Fujii Y."/>
            <person name="Habara T."/>
            <person name="Sakai H."/>
            <person name="Sato Y."/>
            <person name="Wilson G."/>
            <person name="Kumar K."/>
            <person name="McCouch S."/>
            <person name="Juretic N."/>
            <person name="Hoen D."/>
            <person name="Wright S."/>
            <person name="Bruskiewich R."/>
            <person name="Bureau T."/>
            <person name="Miyao A."/>
            <person name="Hirochika H."/>
            <person name="Nishikawa T."/>
            <person name="Kadowaki K."/>
            <person name="Sugiura M."/>
            <person name="Burr B."/>
            <person name="Sasaki T."/>
        </authorList>
    </citation>
    <scope>NUCLEOTIDE SEQUENCE [LARGE SCALE GENOMIC DNA]</scope>
    <source>
        <strain evidence="10">cv. Nipponbare</strain>
    </source>
</reference>
<evidence type="ECO:0000256" key="4">
    <source>
        <dbReference type="ARBA" id="ARBA00022475"/>
    </source>
</evidence>
<evidence type="ECO:0000256" key="7">
    <source>
        <dbReference type="SAM" id="Coils"/>
    </source>
</evidence>
<dbReference type="AlphaFoldDB" id="Q6YZ63"/>
<dbReference type="InterPro" id="IPR039621">
    <property type="entry name" value="BG1-like"/>
</dbReference>
<dbReference type="PANTHER" id="PTHR33541">
    <property type="entry name" value="PROTEIN BIG GRAIN 1-LIKE A-RELATED"/>
    <property type="match status" value="1"/>
</dbReference>
<evidence type="ECO:0000256" key="2">
    <source>
        <dbReference type="ARBA" id="ARBA00010067"/>
    </source>
</evidence>
<keyword evidence="7" id="KW-0175">Coiled coil</keyword>
<evidence type="ECO:0000313" key="9">
    <source>
        <dbReference type="EMBL" id="BAD17380.1"/>
    </source>
</evidence>
<sequence>MSPHHSGRLAPPRRNRENPSFSAALLDAIYHSLDADGSLPASPADAEGSPVPGRRRRPSQCNNLSPSASSVRSPRLQKTPRPCRVRPDPQPSLLLPPPQPPPPMPESTGDVAEKKRGRRKNKNGAKSAPFACLLNALLCNRRSARSAEPTTPRALAVAPAAVAVTAAEPASARSILSSRASRRQPAATGGILTPARRAVRFSPVAVVVDDGEHGCRDAGVARLRGAEREVAAAQESAAEAERRVEELLRALGVAEESERAKESSESSSDLFELESLPAFDDAELPRPRAAAGLVLARLFCKICYHQFVGPGATSTIGCSINGGREPAPLAGGLLASPPPSPACAPPPLLVPKANAASISSPTSSTVQLGRRRRRLLPALPPSRGLVPILASLSGLRGRLLLNPTMERHEEVGWSLDTVPGYLFAAVNCQLVLVDLCTKT</sequence>
<evidence type="ECO:0000256" key="5">
    <source>
        <dbReference type="ARBA" id="ARBA00023136"/>
    </source>
</evidence>
<feature type="compositionally biased region" description="Polar residues" evidence="8">
    <location>
        <begin position="59"/>
        <end position="72"/>
    </location>
</feature>